<evidence type="ECO:0000313" key="2">
    <source>
        <dbReference type="EMBL" id="MDI6103696.1"/>
    </source>
</evidence>
<dbReference type="Proteomes" id="UP001241758">
    <property type="component" value="Unassembled WGS sequence"/>
</dbReference>
<feature type="domain" description="N-acetyltransferase" evidence="1">
    <location>
        <begin position="172"/>
        <end position="307"/>
    </location>
</feature>
<organism evidence="2 3">
    <name type="scientific">Actinoplanes sandaracinus</name>
    <dbReference type="NCBI Taxonomy" id="3045177"/>
    <lineage>
        <taxon>Bacteria</taxon>
        <taxon>Bacillati</taxon>
        <taxon>Actinomycetota</taxon>
        <taxon>Actinomycetes</taxon>
        <taxon>Micromonosporales</taxon>
        <taxon>Micromonosporaceae</taxon>
        <taxon>Actinoplanes</taxon>
    </lineage>
</organism>
<dbReference type="PROSITE" id="PS51186">
    <property type="entry name" value="GNAT"/>
    <property type="match status" value="1"/>
</dbReference>
<dbReference type="InterPro" id="IPR000182">
    <property type="entry name" value="GNAT_dom"/>
</dbReference>
<reference evidence="2 3" key="1">
    <citation type="submission" date="2023-05" db="EMBL/GenBank/DDBJ databases">
        <title>Actinoplanes sp. NEAU-A12 genome sequencing.</title>
        <authorList>
            <person name="Wang Z.-S."/>
        </authorList>
    </citation>
    <scope>NUCLEOTIDE SEQUENCE [LARGE SCALE GENOMIC DNA]</scope>
    <source>
        <strain evidence="2 3">NEAU-A12</strain>
    </source>
</reference>
<name>A0ABT6WVC0_9ACTN</name>
<proteinExistence type="predicted"/>
<protein>
    <submittedName>
        <fullName evidence="2">GNAT family N-acetyltransferase</fullName>
    </submittedName>
</protein>
<evidence type="ECO:0000259" key="1">
    <source>
        <dbReference type="PROSITE" id="PS51186"/>
    </source>
</evidence>
<keyword evidence="3" id="KW-1185">Reference proteome</keyword>
<dbReference type="SUPFAM" id="SSF55729">
    <property type="entry name" value="Acyl-CoA N-acyltransferases (Nat)"/>
    <property type="match status" value="1"/>
</dbReference>
<dbReference type="CDD" id="cd04301">
    <property type="entry name" value="NAT_SF"/>
    <property type="match status" value="1"/>
</dbReference>
<sequence length="307" mass="34361">MRFRSLRDDDVDRAAAIDGTVHAQRFRTELDNGMFRREWTWIAEDAGRMVARAVWWGRADGVRPLVLECLWVDDSVHDRSAVAGDLLSAAHRGFRQRCGAVPEAFVMTVPNDWHSDPAARAAVAWRRDALAAVGFTHEVRRLRFEWTPDIGVADPDGRLVFSPEPDDATMLDVFRRIGDGSLDDETRKNRARMSPDETARREMGFYLRAPGRREWWRTAHTSDGALAGLAVPSATSYHPNVGYLGVVPEQRGRGLVRQILDEITRGHAGRGAERITATTDVTNVPMATAFRAAGYRNTETRVQLTAP</sequence>
<comment type="caution">
    <text evidence="2">The sequence shown here is derived from an EMBL/GenBank/DDBJ whole genome shotgun (WGS) entry which is preliminary data.</text>
</comment>
<dbReference type="InterPro" id="IPR016181">
    <property type="entry name" value="Acyl_CoA_acyltransferase"/>
</dbReference>
<evidence type="ECO:0000313" key="3">
    <source>
        <dbReference type="Proteomes" id="UP001241758"/>
    </source>
</evidence>
<dbReference type="Gene3D" id="3.40.630.30">
    <property type="match status" value="1"/>
</dbReference>
<dbReference type="RefSeq" id="WP_282764909.1">
    <property type="nucleotide sequence ID" value="NZ_JASCTH010000027.1"/>
</dbReference>
<dbReference type="Pfam" id="PF00583">
    <property type="entry name" value="Acetyltransf_1"/>
    <property type="match status" value="1"/>
</dbReference>
<accession>A0ABT6WVC0</accession>
<dbReference type="EMBL" id="JASCTH010000027">
    <property type="protein sequence ID" value="MDI6103696.1"/>
    <property type="molecule type" value="Genomic_DNA"/>
</dbReference>
<gene>
    <name evidence="2" type="ORF">QLQ12_34290</name>
</gene>